<gene>
    <name evidence="1" type="ORF">COLO4_19576</name>
</gene>
<evidence type="ECO:0000313" key="1">
    <source>
        <dbReference type="EMBL" id="OMO89814.1"/>
    </source>
</evidence>
<protein>
    <submittedName>
        <fullName evidence="1">Tegument serine/threonine protein kinase</fullName>
    </submittedName>
</protein>
<dbReference type="GO" id="GO:0004674">
    <property type="term" value="F:protein serine/threonine kinase activity"/>
    <property type="evidence" value="ECO:0007669"/>
    <property type="project" value="UniProtKB-KW"/>
</dbReference>
<organism evidence="1 2">
    <name type="scientific">Corchorus olitorius</name>
    <dbReference type="NCBI Taxonomy" id="93759"/>
    <lineage>
        <taxon>Eukaryota</taxon>
        <taxon>Viridiplantae</taxon>
        <taxon>Streptophyta</taxon>
        <taxon>Embryophyta</taxon>
        <taxon>Tracheophyta</taxon>
        <taxon>Spermatophyta</taxon>
        <taxon>Magnoliopsida</taxon>
        <taxon>eudicotyledons</taxon>
        <taxon>Gunneridae</taxon>
        <taxon>Pentapetalae</taxon>
        <taxon>rosids</taxon>
        <taxon>malvids</taxon>
        <taxon>Malvales</taxon>
        <taxon>Malvaceae</taxon>
        <taxon>Grewioideae</taxon>
        <taxon>Apeibeae</taxon>
        <taxon>Corchorus</taxon>
    </lineage>
</organism>
<dbReference type="AlphaFoldDB" id="A0A1R3J4Q8"/>
<name>A0A1R3J4Q8_9ROSI</name>
<dbReference type="Proteomes" id="UP000187203">
    <property type="component" value="Unassembled WGS sequence"/>
</dbReference>
<keyword evidence="1" id="KW-0723">Serine/threonine-protein kinase</keyword>
<evidence type="ECO:0000313" key="2">
    <source>
        <dbReference type="Proteomes" id="UP000187203"/>
    </source>
</evidence>
<accession>A0A1R3J4Q8</accession>
<dbReference type="EMBL" id="AWUE01016660">
    <property type="protein sequence ID" value="OMO89814.1"/>
    <property type="molecule type" value="Genomic_DNA"/>
</dbReference>
<keyword evidence="2" id="KW-1185">Reference proteome</keyword>
<proteinExistence type="predicted"/>
<reference evidence="2" key="1">
    <citation type="submission" date="2013-09" db="EMBL/GenBank/DDBJ databases">
        <title>Corchorus olitorius genome sequencing.</title>
        <authorList>
            <person name="Alam M."/>
            <person name="Haque M.S."/>
            <person name="Islam M.S."/>
            <person name="Emdad E.M."/>
            <person name="Islam M.M."/>
            <person name="Ahmed B."/>
            <person name="Halim A."/>
            <person name="Hossen Q.M.M."/>
            <person name="Hossain M.Z."/>
            <person name="Ahmed R."/>
            <person name="Khan M.M."/>
            <person name="Islam R."/>
            <person name="Rashid M.M."/>
            <person name="Khan S.A."/>
            <person name="Rahman M.S."/>
            <person name="Alam M."/>
            <person name="Yahiya A.S."/>
            <person name="Khan M.S."/>
            <person name="Azam M.S."/>
            <person name="Haque T."/>
            <person name="Lashkar M.Z.H."/>
            <person name="Akhand A.I."/>
            <person name="Morshed G."/>
            <person name="Roy S."/>
            <person name="Uddin K.S."/>
            <person name="Rabeya T."/>
            <person name="Hossain A.S."/>
            <person name="Chowdhury A."/>
            <person name="Snigdha A.R."/>
            <person name="Mortoza M.S."/>
            <person name="Matin S.A."/>
            <person name="Hoque S.M.E."/>
            <person name="Islam M.K."/>
            <person name="Roy D.K."/>
            <person name="Haider R."/>
            <person name="Moosa M.M."/>
            <person name="Elias S.M."/>
            <person name="Hasan A.M."/>
            <person name="Jahan S."/>
            <person name="Shafiuddin M."/>
            <person name="Mahmood N."/>
            <person name="Shommy N.S."/>
        </authorList>
    </citation>
    <scope>NUCLEOTIDE SEQUENCE [LARGE SCALE GENOMIC DNA]</scope>
    <source>
        <strain evidence="2">cv. O-4</strain>
    </source>
</reference>
<keyword evidence="1" id="KW-0808">Transferase</keyword>
<comment type="caution">
    <text evidence="1">The sequence shown here is derived from an EMBL/GenBank/DDBJ whole genome shotgun (WGS) entry which is preliminary data.</text>
</comment>
<keyword evidence="1" id="KW-0418">Kinase</keyword>
<sequence>MQRSKVNSLRLEIEGFEPRRESHLSEFSHILNPDLHYVDYKTAESHEGHNGYVKPQISMGRQITTIDCCGPNGFRVTIVLVLLA</sequence>